<dbReference type="SUPFAM" id="SSF53955">
    <property type="entry name" value="Lysozyme-like"/>
    <property type="match status" value="1"/>
</dbReference>
<feature type="domain" description="Pesticin C-terminal" evidence="4">
    <location>
        <begin position="48"/>
        <end position="207"/>
    </location>
</feature>
<evidence type="ECO:0000256" key="3">
    <source>
        <dbReference type="SAM" id="MobiDB-lite"/>
    </source>
</evidence>
<gene>
    <name evidence="5" type="ORF">SAMN04488082_12362</name>
</gene>
<accession>A0A1I3ZEQ6</accession>
<proteinExistence type="predicted"/>
<dbReference type="CDD" id="cd16902">
    <property type="entry name" value="pesticin_lyz"/>
    <property type="match status" value="1"/>
</dbReference>
<keyword evidence="6" id="KW-1185">Reference proteome</keyword>
<dbReference type="STRING" id="52560.SAMN04488082_12362"/>
<dbReference type="AlphaFoldDB" id="A0A1I3ZEQ6"/>
<feature type="region of interest" description="Disordered" evidence="3">
    <location>
        <begin position="1"/>
        <end position="40"/>
    </location>
</feature>
<evidence type="ECO:0000313" key="5">
    <source>
        <dbReference type="EMBL" id="SFK42201.1"/>
    </source>
</evidence>
<sequence length="243" mass="27049">MAKNDESSIKNPITPCTSNINTTNDDISSDNKCPTPLSKRNNDGKLDIDWTFISKREGGQKIEGYVPASEVSNSGVTIATGVDLGARNESDIDNLKIDEELKTKLKPYVGKQGKDAVDYLQKKPLNLSESQAASLDKAVKKPLIDKLVQYYDTEVDKLNKADNCERVHFEKLPNNVQTAITSISFQYGSLSTATPNFWKQITEQRWEDARANLKDFGDDYPTRRKLEAGLIEEAIKASVSNTK</sequence>
<dbReference type="OrthoDB" id="8808411at2"/>
<name>A0A1I3ZEQ6_9BACT</name>
<dbReference type="InterPro" id="IPR031922">
    <property type="entry name" value="Pesticin_C"/>
</dbReference>
<dbReference type="GO" id="GO:0042742">
    <property type="term" value="P:defense response to bacterium"/>
    <property type="evidence" value="ECO:0007669"/>
    <property type="project" value="UniProtKB-KW"/>
</dbReference>
<dbReference type="RefSeq" id="WP_092378868.1">
    <property type="nucleotide sequence ID" value="NZ_FORX01000023.1"/>
</dbReference>
<keyword evidence="1" id="KW-0929">Antimicrobial</keyword>
<feature type="compositionally biased region" description="Polar residues" evidence="3">
    <location>
        <begin position="9"/>
        <end position="32"/>
    </location>
</feature>
<evidence type="ECO:0000256" key="2">
    <source>
        <dbReference type="ARBA" id="ARBA00022638"/>
    </source>
</evidence>
<reference evidence="6" key="1">
    <citation type="submission" date="2016-10" db="EMBL/GenBank/DDBJ databases">
        <authorList>
            <person name="Varghese N."/>
            <person name="Submissions S."/>
        </authorList>
    </citation>
    <scope>NUCLEOTIDE SEQUENCE [LARGE SCALE GENOMIC DNA]</scope>
    <source>
        <strain evidence="6">DSM 5918</strain>
    </source>
</reference>
<keyword evidence="2" id="KW-0081">Bacteriolytic enzyme</keyword>
<dbReference type="InterPro" id="IPR023346">
    <property type="entry name" value="Lysozyme-like_dom_sf"/>
</dbReference>
<dbReference type="GO" id="GO:0031640">
    <property type="term" value="P:killing of cells of another organism"/>
    <property type="evidence" value="ECO:0007669"/>
    <property type="project" value="UniProtKB-KW"/>
</dbReference>
<dbReference type="EMBL" id="FORX01000023">
    <property type="protein sequence ID" value="SFK42201.1"/>
    <property type="molecule type" value="Genomic_DNA"/>
</dbReference>
<dbReference type="Proteomes" id="UP000198635">
    <property type="component" value="Unassembled WGS sequence"/>
</dbReference>
<organism evidence="5 6">
    <name type="scientific">Desulfomicrobium apsheronum</name>
    <dbReference type="NCBI Taxonomy" id="52560"/>
    <lineage>
        <taxon>Bacteria</taxon>
        <taxon>Pseudomonadati</taxon>
        <taxon>Thermodesulfobacteriota</taxon>
        <taxon>Desulfovibrionia</taxon>
        <taxon>Desulfovibrionales</taxon>
        <taxon>Desulfomicrobiaceae</taxon>
        <taxon>Desulfomicrobium</taxon>
    </lineage>
</organism>
<dbReference type="Gene3D" id="1.10.530.40">
    <property type="match status" value="1"/>
</dbReference>
<evidence type="ECO:0000259" key="4">
    <source>
        <dbReference type="Pfam" id="PF16754"/>
    </source>
</evidence>
<evidence type="ECO:0000256" key="1">
    <source>
        <dbReference type="ARBA" id="ARBA00022529"/>
    </source>
</evidence>
<dbReference type="Pfam" id="PF16754">
    <property type="entry name" value="Pesticin"/>
    <property type="match status" value="1"/>
</dbReference>
<dbReference type="GO" id="GO:0003796">
    <property type="term" value="F:lysozyme activity"/>
    <property type="evidence" value="ECO:0007669"/>
    <property type="project" value="InterPro"/>
</dbReference>
<protein>
    <submittedName>
        <fullName evidence="5">Toxin homologue of phage lysozyme</fullName>
    </submittedName>
</protein>
<evidence type="ECO:0000313" key="6">
    <source>
        <dbReference type="Proteomes" id="UP000198635"/>
    </source>
</evidence>
<dbReference type="InterPro" id="IPR023347">
    <property type="entry name" value="Lysozyme_dom_sf"/>
</dbReference>